<dbReference type="Gene3D" id="3.90.1640.10">
    <property type="entry name" value="inorganic pyrophosphatase (n-terminal core)"/>
    <property type="match status" value="1"/>
</dbReference>
<feature type="region of interest" description="Disordered" evidence="3">
    <location>
        <begin position="1366"/>
        <end position="1395"/>
    </location>
</feature>
<reference evidence="4 5" key="1">
    <citation type="journal article" date="2018" name="Mol. Biol. Evol.">
        <title>Broad Genomic Sampling Reveals a Smut Pathogenic Ancestry of the Fungal Clade Ustilaginomycotina.</title>
        <authorList>
            <person name="Kijpornyongpan T."/>
            <person name="Mondo S.J."/>
            <person name="Barry K."/>
            <person name="Sandor L."/>
            <person name="Lee J."/>
            <person name="Lipzen A."/>
            <person name="Pangilinan J."/>
            <person name="LaButti K."/>
            <person name="Hainaut M."/>
            <person name="Henrissat B."/>
            <person name="Grigoriev I.V."/>
            <person name="Spatafora J.W."/>
            <person name="Aime M.C."/>
        </authorList>
    </citation>
    <scope>NUCLEOTIDE SEQUENCE [LARGE SCALE GENOMIC DNA]</scope>
    <source>
        <strain evidence="4 5">MCA 3645</strain>
    </source>
</reference>
<protein>
    <submittedName>
        <fullName evidence="4">TPR-like protein</fullName>
    </submittedName>
</protein>
<evidence type="ECO:0000256" key="2">
    <source>
        <dbReference type="ARBA" id="ARBA00022803"/>
    </source>
</evidence>
<dbReference type="EMBL" id="KZ819200">
    <property type="protein sequence ID" value="PWY98156.1"/>
    <property type="molecule type" value="Genomic_DNA"/>
</dbReference>
<feature type="compositionally biased region" description="Acidic residues" evidence="3">
    <location>
        <begin position="1194"/>
        <end position="1204"/>
    </location>
</feature>
<dbReference type="Gene3D" id="1.25.40.10">
    <property type="entry name" value="Tetratricopeptide repeat domain"/>
    <property type="match status" value="1"/>
</dbReference>
<evidence type="ECO:0000313" key="5">
    <source>
        <dbReference type="Proteomes" id="UP000246740"/>
    </source>
</evidence>
<dbReference type="InterPro" id="IPR011990">
    <property type="entry name" value="TPR-like_helical_dom_sf"/>
</dbReference>
<dbReference type="InterPro" id="IPR019734">
    <property type="entry name" value="TPR_rpt"/>
</dbReference>
<dbReference type="PANTHER" id="PTHR16193:SF0">
    <property type="entry name" value="TETRATRICOPEPTIDE REPEAT PROTEIN 27"/>
    <property type="match status" value="1"/>
</dbReference>
<keyword evidence="5" id="KW-1185">Reference proteome</keyword>
<evidence type="ECO:0000256" key="3">
    <source>
        <dbReference type="SAM" id="MobiDB-lite"/>
    </source>
</evidence>
<dbReference type="FunCoup" id="A0A317XIP0">
    <property type="interactions" value="774"/>
</dbReference>
<gene>
    <name evidence="4" type="ORF">BCV70DRAFT_202325</name>
</gene>
<dbReference type="Pfam" id="PF13432">
    <property type="entry name" value="TPR_16"/>
    <property type="match status" value="1"/>
</dbReference>
<dbReference type="STRING" id="1882483.A0A317XIP0"/>
<dbReference type="SMART" id="SM00028">
    <property type="entry name" value="TPR"/>
    <property type="match status" value="3"/>
</dbReference>
<feature type="compositionally biased region" description="Polar residues" evidence="3">
    <location>
        <begin position="748"/>
        <end position="761"/>
    </location>
</feature>
<dbReference type="InParanoid" id="A0A317XIP0"/>
<dbReference type="PANTHER" id="PTHR16193">
    <property type="entry name" value="TETRATRICOPEPTIDE REPEAT PROTEIN 27"/>
    <property type="match status" value="1"/>
</dbReference>
<feature type="region of interest" description="Disordered" evidence="3">
    <location>
        <begin position="805"/>
        <end position="832"/>
    </location>
</feature>
<sequence length="1537" mass="167960">MSGVGAVPQPRFANPLPHTPLNHYLKQTKALLASGALDNEDAVYVLTSSRPTLDQIVAAIGLAYAHHSVAVQSHTQYRYVPVVSASRKSCLEQHCPELALALQTSLLSPENIIFEDDAEYTVVNAYTSKKKAILVGSNPVEPRLSSLQQWNDWQDLHGLQLFGVVDVENTLPTELHQEDSSDINNRLHLTILPPTISGSAAARASLESTDPEPSLTSLVALWAKAQIQERTKDASERLQLTTQTVTSEVADLFLSAVLLETNNLAESQTNPADLGAVGWLNPLSSFQVQNLDQATAPTDAPDDTANDDENEDELNVPSYDPYVPTFPDLDALFRALKAASGYNNGSGAAEQVAASGSKAATSAASVPVSPPTHFEWNLITNTFANPRRTDEQRASFPAYVRQTIEGDFAELLNTPTALALLKPIASMLGTALGSGASTLDLITASVQTSVTNAVTDNLANEEEMLCIAVAALHAFVQINWTGPELPDSLDTYTLLRKASPDAFPPRSLEDEEAKEQQQAKKANSLVHTAALDALAFKGEPAYHLCQVPFYLVFARLVFEAMWTIQQQQQQQQETASSKPKINLETLAWWRLRVYTVHSHVLDEPVAFGKKVFEPVSKLRDVLQSRASAPLTVAAADSGSDSGKKDAKTGRNEWASLAARLILERGIALQRLGSDREASETFVEAAKQNGLRYRMSGALGKRTKFQTEDKTQLVLLAKSVVADGGKEDEQADESANSSSRQAQEDGQEPSVTTGGDTAVSTEDGQKAKDQPIETGFAAKANPEDQVKGMPSTFALNDDVLLEQTKFTSVSGGGGGGSSSSSDGDGEDTDLLSLDPNSQPALAVLDQCVLLALCLNVRNSQAAHGLTANQMSMFVSRVIVHPQNWMVHTMSLLLRARLEATRTRTVERSVLQLQALIDQMPTNDSSVQERLKFFHALDLPPKWECQAELARRYASIGVTRSALEIFQRLEMYEDVVQCLGMLGRQEEGIEVVRELLEGKKVEADVDVSTRRRKTAAASGASSTSEALGVMYTRLDRARESKLWCLLGDLEPERALEHYTEAWRVSQSSSARAARSLGGVHFTAQRWKDAAKWLREGLRINPLYTRSWFVLGCCLMRLEAWGDAAQAFRRCTSLDDEDAESWNNLASCYLRMVNEVAGAQAPGTGTGTAISSNLQAILEAENEADELWDEYTHAPDGDNDEESDIESLSDWSGSSRSDSGVELSGSDTETERGDQSEDEEAAASGGLRNPGSVSRSSTSRRQAVTPYSLKLLAHRSLKQSLRFAHENWRVWYNYMIVSVDVGYLLEATRAMVRVVEIQTKSVSNDRDRAALVDFDVLARLVAAVTATPKAQLERQALEQVELHEARVRLQQQEQEQGREAPPGSTHAKPQPPALDPNSGLGLAPAVKGLFEGTLLERISTSSRIWRLYASLLMWEGDIRKAVQTALLNGYNSSLNAGLNPASRDEDILSNHDVFTATWNELKSLVHNLVELPQIALTDADPNPKFQARNLVRSFIAKTREAWQDSEQLEEAKELLAGLRS</sequence>
<dbReference type="InterPro" id="IPR044244">
    <property type="entry name" value="TTC27/Emw1"/>
</dbReference>
<dbReference type="Proteomes" id="UP000246740">
    <property type="component" value="Unassembled WGS sequence"/>
</dbReference>
<feature type="region of interest" description="Disordered" evidence="3">
    <location>
        <begin position="295"/>
        <end position="320"/>
    </location>
</feature>
<proteinExistence type="predicted"/>
<dbReference type="SUPFAM" id="SSF48452">
    <property type="entry name" value="TPR-like"/>
    <property type="match status" value="1"/>
</dbReference>
<feature type="compositionally biased region" description="Acidic residues" evidence="3">
    <location>
        <begin position="300"/>
        <end position="314"/>
    </location>
</feature>
<feature type="compositionally biased region" description="Low complexity" evidence="3">
    <location>
        <begin position="1205"/>
        <end position="1223"/>
    </location>
</feature>
<accession>A0A317XIP0</accession>
<feature type="region of interest" description="Disordered" evidence="3">
    <location>
        <begin position="1188"/>
        <end position="1258"/>
    </location>
</feature>
<feature type="compositionally biased region" description="Polar residues" evidence="3">
    <location>
        <begin position="1248"/>
        <end position="1258"/>
    </location>
</feature>
<name>A0A317XIP0_9BASI</name>
<keyword evidence="1" id="KW-0677">Repeat</keyword>
<organism evidence="4 5">
    <name type="scientific">Testicularia cyperi</name>
    <dbReference type="NCBI Taxonomy" id="1882483"/>
    <lineage>
        <taxon>Eukaryota</taxon>
        <taxon>Fungi</taxon>
        <taxon>Dikarya</taxon>
        <taxon>Basidiomycota</taxon>
        <taxon>Ustilaginomycotina</taxon>
        <taxon>Ustilaginomycetes</taxon>
        <taxon>Ustilaginales</taxon>
        <taxon>Anthracoideaceae</taxon>
        <taxon>Testicularia</taxon>
    </lineage>
</organism>
<feature type="region of interest" description="Disordered" evidence="3">
    <location>
        <begin position="723"/>
        <end position="769"/>
    </location>
</feature>
<evidence type="ECO:0000256" key="1">
    <source>
        <dbReference type="ARBA" id="ARBA00022737"/>
    </source>
</evidence>
<keyword evidence="2" id="KW-0802">TPR repeat</keyword>
<dbReference type="OrthoDB" id="1936594at2759"/>
<evidence type="ECO:0000313" key="4">
    <source>
        <dbReference type="EMBL" id="PWY98156.1"/>
    </source>
</evidence>